<evidence type="ECO:0000313" key="3">
    <source>
        <dbReference type="Proteomes" id="UP001369082"/>
    </source>
</evidence>
<dbReference type="PROSITE" id="PS51257">
    <property type="entry name" value="PROKAR_LIPOPROTEIN"/>
    <property type="match status" value="1"/>
</dbReference>
<evidence type="ECO:0008006" key="4">
    <source>
        <dbReference type="Google" id="ProtNLM"/>
    </source>
</evidence>
<sequence length="64" mass="6744">MKNLTSYKCFAAIGAVLLLLSACSEGPAEETGEQLDETATDIGNSIEDTCEDVKDTLDAADKDC</sequence>
<feature type="chain" id="PRO_5046041959" description="Small secreted protein" evidence="1">
    <location>
        <begin position="29"/>
        <end position="64"/>
    </location>
</feature>
<organism evidence="2 3">
    <name type="scientific">Psychromonas aquatilis</name>
    <dbReference type="NCBI Taxonomy" id="2005072"/>
    <lineage>
        <taxon>Bacteria</taxon>
        <taxon>Pseudomonadati</taxon>
        <taxon>Pseudomonadota</taxon>
        <taxon>Gammaproteobacteria</taxon>
        <taxon>Alteromonadales</taxon>
        <taxon>Psychromonadaceae</taxon>
        <taxon>Psychromonas</taxon>
    </lineage>
</organism>
<dbReference type="EMBL" id="JBAKAZ010000003">
    <property type="protein sequence ID" value="MEL0628218.1"/>
    <property type="molecule type" value="Genomic_DNA"/>
</dbReference>
<name>A0ABU9GLQ4_9GAMM</name>
<dbReference type="RefSeq" id="WP_341596167.1">
    <property type="nucleotide sequence ID" value="NZ_JBAKAZ010000003.1"/>
</dbReference>
<proteinExistence type="predicted"/>
<reference evidence="2 3" key="1">
    <citation type="submission" date="2024-02" db="EMBL/GenBank/DDBJ databases">
        <title>Bacteria isolated from the canopy kelp, Nereocystis luetkeana.</title>
        <authorList>
            <person name="Pfister C.A."/>
            <person name="Younker I.T."/>
            <person name="Light S.H."/>
        </authorList>
    </citation>
    <scope>NUCLEOTIDE SEQUENCE [LARGE SCALE GENOMIC DNA]</scope>
    <source>
        <strain evidence="2 3">TI.1.05</strain>
    </source>
</reference>
<comment type="caution">
    <text evidence="2">The sequence shown here is derived from an EMBL/GenBank/DDBJ whole genome shotgun (WGS) entry which is preliminary data.</text>
</comment>
<protein>
    <recommendedName>
        <fullName evidence="4">Small secreted protein</fullName>
    </recommendedName>
</protein>
<keyword evidence="3" id="KW-1185">Reference proteome</keyword>
<evidence type="ECO:0000313" key="2">
    <source>
        <dbReference type="EMBL" id="MEL0628218.1"/>
    </source>
</evidence>
<feature type="signal peptide" evidence="1">
    <location>
        <begin position="1"/>
        <end position="28"/>
    </location>
</feature>
<accession>A0ABU9GLQ4</accession>
<evidence type="ECO:0000256" key="1">
    <source>
        <dbReference type="SAM" id="SignalP"/>
    </source>
</evidence>
<gene>
    <name evidence="2" type="ORF">V6256_01240</name>
</gene>
<dbReference type="Proteomes" id="UP001369082">
    <property type="component" value="Unassembled WGS sequence"/>
</dbReference>
<keyword evidence="1" id="KW-0732">Signal</keyword>